<dbReference type="AlphaFoldDB" id="A0A017SAE6"/>
<proteinExistence type="predicted"/>
<accession>A0A017SAE6</accession>
<dbReference type="EMBL" id="KK088429">
    <property type="protein sequence ID" value="EYE93791.1"/>
    <property type="molecule type" value="Genomic_DNA"/>
</dbReference>
<dbReference type="HOGENOM" id="CLU_2830770_0_0_1"/>
<reference evidence="2" key="1">
    <citation type="journal article" date="2014" name="Nat. Commun.">
        <title>Genomic adaptations of the halophilic Dead Sea filamentous fungus Eurotium rubrum.</title>
        <authorList>
            <person name="Kis-Papo T."/>
            <person name="Weig A.R."/>
            <person name="Riley R."/>
            <person name="Persoh D."/>
            <person name="Salamov A."/>
            <person name="Sun H."/>
            <person name="Lipzen A."/>
            <person name="Wasser S.P."/>
            <person name="Rambold G."/>
            <person name="Grigoriev I.V."/>
            <person name="Nevo E."/>
        </authorList>
    </citation>
    <scope>NUCLEOTIDE SEQUENCE [LARGE SCALE GENOMIC DNA]</scope>
    <source>
        <strain evidence="2">CBS 135680</strain>
    </source>
</reference>
<dbReference type="Proteomes" id="UP000019804">
    <property type="component" value="Unassembled WGS sequence"/>
</dbReference>
<organism evidence="1 2">
    <name type="scientific">Aspergillus ruber (strain CBS 135680)</name>
    <dbReference type="NCBI Taxonomy" id="1388766"/>
    <lineage>
        <taxon>Eukaryota</taxon>
        <taxon>Fungi</taxon>
        <taxon>Dikarya</taxon>
        <taxon>Ascomycota</taxon>
        <taxon>Pezizomycotina</taxon>
        <taxon>Eurotiomycetes</taxon>
        <taxon>Eurotiomycetidae</taxon>
        <taxon>Eurotiales</taxon>
        <taxon>Aspergillaceae</taxon>
        <taxon>Aspergillus</taxon>
        <taxon>Aspergillus subgen. Aspergillus</taxon>
    </lineage>
</organism>
<sequence length="66" mass="7396">MLSHTDWLWTLILGTKLYQIGKNIQFFHPASTASSATFGFCRALLFRGIRGSARSAFVEWVKDTGS</sequence>
<gene>
    <name evidence="1" type="ORF">EURHEDRAFT_413779</name>
</gene>
<protein>
    <submittedName>
        <fullName evidence="1">Uncharacterized protein</fullName>
    </submittedName>
</protein>
<dbReference type="RefSeq" id="XP_040637479.1">
    <property type="nucleotide sequence ID" value="XM_040782249.1"/>
</dbReference>
<evidence type="ECO:0000313" key="2">
    <source>
        <dbReference type="Proteomes" id="UP000019804"/>
    </source>
</evidence>
<evidence type="ECO:0000313" key="1">
    <source>
        <dbReference type="EMBL" id="EYE93791.1"/>
    </source>
</evidence>
<name>A0A017SAE6_ASPRC</name>
<keyword evidence="2" id="KW-1185">Reference proteome</keyword>
<dbReference type="GeneID" id="63697373"/>